<keyword evidence="2" id="KW-1185">Reference proteome</keyword>
<protein>
    <submittedName>
        <fullName evidence="3">Uncharacterized protein</fullName>
    </submittedName>
</protein>
<dbReference type="AlphaFoldDB" id="A0A1I8BTP8"/>
<feature type="region of interest" description="Disordered" evidence="1">
    <location>
        <begin position="1"/>
        <end position="33"/>
    </location>
</feature>
<sequence>MPQVTNQTVQDQFTQHIHGESAGSSQNHQDYNYYLNYGQHPNMSEYDLYNQALQNATGGLHTGEHGSGQGDTIHNPHDNTLEHQNKGRELIFI</sequence>
<feature type="compositionally biased region" description="Polar residues" evidence="1">
    <location>
        <begin position="1"/>
        <end position="15"/>
    </location>
</feature>
<accession>A0A1I8BTP8</accession>
<feature type="compositionally biased region" description="Basic and acidic residues" evidence="1">
    <location>
        <begin position="74"/>
        <end position="93"/>
    </location>
</feature>
<evidence type="ECO:0000256" key="1">
    <source>
        <dbReference type="SAM" id="MobiDB-lite"/>
    </source>
</evidence>
<reference evidence="3" key="1">
    <citation type="submission" date="2016-11" db="UniProtKB">
        <authorList>
            <consortium name="WormBaseParasite"/>
        </authorList>
    </citation>
    <scope>IDENTIFICATION</scope>
</reference>
<dbReference type="Proteomes" id="UP000095281">
    <property type="component" value="Unplaced"/>
</dbReference>
<proteinExistence type="predicted"/>
<organism evidence="2 3">
    <name type="scientific">Meloidogyne hapla</name>
    <name type="common">Root-knot nematode worm</name>
    <dbReference type="NCBI Taxonomy" id="6305"/>
    <lineage>
        <taxon>Eukaryota</taxon>
        <taxon>Metazoa</taxon>
        <taxon>Ecdysozoa</taxon>
        <taxon>Nematoda</taxon>
        <taxon>Chromadorea</taxon>
        <taxon>Rhabditida</taxon>
        <taxon>Tylenchina</taxon>
        <taxon>Tylenchomorpha</taxon>
        <taxon>Tylenchoidea</taxon>
        <taxon>Meloidogynidae</taxon>
        <taxon>Meloidogyninae</taxon>
        <taxon>Meloidogyne</taxon>
    </lineage>
</organism>
<evidence type="ECO:0000313" key="3">
    <source>
        <dbReference type="WBParaSite" id="MhA1_Contig61.frz3.gene2"/>
    </source>
</evidence>
<name>A0A1I8BTP8_MELHA</name>
<feature type="region of interest" description="Disordered" evidence="1">
    <location>
        <begin position="57"/>
        <end position="93"/>
    </location>
</feature>
<dbReference type="WBParaSite" id="MhA1_Contig61.frz3.gene2">
    <property type="protein sequence ID" value="MhA1_Contig61.frz3.gene2"/>
    <property type="gene ID" value="MhA1_Contig61.frz3.gene2"/>
</dbReference>
<evidence type="ECO:0000313" key="2">
    <source>
        <dbReference type="Proteomes" id="UP000095281"/>
    </source>
</evidence>